<evidence type="ECO:0000256" key="2">
    <source>
        <dbReference type="SAM" id="SignalP"/>
    </source>
</evidence>
<dbReference type="EMBL" id="LATX01000812">
    <property type="protein sequence ID" value="KTB44978.1"/>
    <property type="molecule type" value="Genomic_DNA"/>
</dbReference>
<dbReference type="GO" id="GO:0016788">
    <property type="term" value="F:hydrolase activity, acting on ester bonds"/>
    <property type="evidence" value="ECO:0007669"/>
    <property type="project" value="InterPro"/>
</dbReference>
<dbReference type="SUPFAM" id="SSF52266">
    <property type="entry name" value="SGNH hydrolase"/>
    <property type="match status" value="1"/>
</dbReference>
<protein>
    <recommendedName>
        <fullName evidence="5">Carbohydrate esterase family 16 protein</fullName>
    </recommendedName>
</protein>
<dbReference type="eggNOG" id="ENOG502SKVX">
    <property type="taxonomic scope" value="Eukaryota"/>
</dbReference>
<dbReference type="InterPro" id="IPR036514">
    <property type="entry name" value="SGNH_hydro_sf"/>
</dbReference>
<dbReference type="Gene3D" id="3.40.50.1110">
    <property type="entry name" value="SGNH hydrolase"/>
    <property type="match status" value="1"/>
</dbReference>
<evidence type="ECO:0008006" key="5">
    <source>
        <dbReference type="Google" id="ProtNLM"/>
    </source>
</evidence>
<gene>
    <name evidence="3" type="ORF">WG66_2439</name>
</gene>
<comment type="caution">
    <text evidence="3">The sequence shown here is derived from an EMBL/GenBank/DDBJ whole genome shotgun (WGS) entry which is preliminary data.</text>
</comment>
<feature type="compositionally biased region" description="Pro residues" evidence="1">
    <location>
        <begin position="76"/>
        <end position="86"/>
    </location>
</feature>
<feature type="region of interest" description="Disordered" evidence="1">
    <location>
        <begin position="66"/>
        <end position="87"/>
    </location>
</feature>
<feature type="signal peptide" evidence="2">
    <location>
        <begin position="1"/>
        <end position="21"/>
    </location>
</feature>
<evidence type="ECO:0000313" key="4">
    <source>
        <dbReference type="Proteomes" id="UP000054988"/>
    </source>
</evidence>
<feature type="compositionally biased region" description="Low complexity" evidence="1">
    <location>
        <begin position="66"/>
        <end position="75"/>
    </location>
</feature>
<dbReference type="InterPro" id="IPR001087">
    <property type="entry name" value="GDSL"/>
</dbReference>
<dbReference type="Pfam" id="PF00657">
    <property type="entry name" value="Lipase_GDSL"/>
    <property type="match status" value="1"/>
</dbReference>
<evidence type="ECO:0000256" key="1">
    <source>
        <dbReference type="SAM" id="MobiDB-lite"/>
    </source>
</evidence>
<dbReference type="Proteomes" id="UP000054988">
    <property type="component" value="Unassembled WGS sequence"/>
</dbReference>
<evidence type="ECO:0000313" key="3">
    <source>
        <dbReference type="EMBL" id="KTB44978.1"/>
    </source>
</evidence>
<sequence length="319" mass="34213">MFSSLLSSVVFACAASASVLSARQAPVRLAVKPNCGDLSGAPSDLNWGLKSLDYYKTIVAFGDSWTSGSSSDGSPLEPPVLSPPNPNAGGRVANGALWVEHLATAAGATLQDYAVNGSVVDATQYPANLVPQARDFSSSTQTYINYGKKTNPETTLYVIFMGIGDYDQREHLYNGQPLTTVADTILYDLLGLISPPVFARNILIVDNYGRGTKTSEGEAYKQELFDGLKTLADVYASQYGLNLGFVDFSTLWDGVLANPESFGFTSTGACTLNDQTTQGACADPDHTLYWIPGHPSKATHELMADYTQEVLKQCQARSF</sequence>
<dbReference type="AlphaFoldDB" id="A0A0W0G8T6"/>
<keyword evidence="2" id="KW-0732">Signal</keyword>
<organism evidence="3 4">
    <name type="scientific">Moniliophthora roreri</name>
    <name type="common">Frosty pod rot fungus</name>
    <name type="synonym">Monilia roreri</name>
    <dbReference type="NCBI Taxonomy" id="221103"/>
    <lineage>
        <taxon>Eukaryota</taxon>
        <taxon>Fungi</taxon>
        <taxon>Dikarya</taxon>
        <taxon>Basidiomycota</taxon>
        <taxon>Agaricomycotina</taxon>
        <taxon>Agaricomycetes</taxon>
        <taxon>Agaricomycetidae</taxon>
        <taxon>Agaricales</taxon>
        <taxon>Marasmiineae</taxon>
        <taxon>Marasmiaceae</taxon>
        <taxon>Moniliophthora</taxon>
    </lineage>
</organism>
<accession>A0A0W0G8T6</accession>
<feature type="chain" id="PRO_5006902450" description="Carbohydrate esterase family 16 protein" evidence="2">
    <location>
        <begin position="22"/>
        <end position="319"/>
    </location>
</feature>
<proteinExistence type="predicted"/>
<reference evidence="3 4" key="1">
    <citation type="submission" date="2015-12" db="EMBL/GenBank/DDBJ databases">
        <title>Draft genome sequence of Moniliophthora roreri, the causal agent of frosty pod rot of cacao.</title>
        <authorList>
            <person name="Aime M.C."/>
            <person name="Diaz-Valderrama J.R."/>
            <person name="Kijpornyongpan T."/>
            <person name="Phillips-Mora W."/>
        </authorList>
    </citation>
    <scope>NUCLEOTIDE SEQUENCE [LARGE SCALE GENOMIC DNA]</scope>
    <source>
        <strain evidence="3 4">MCA 2952</strain>
    </source>
</reference>
<name>A0A0W0G8T6_MONRR</name>